<proteinExistence type="predicted"/>
<evidence type="ECO:0000313" key="2">
    <source>
        <dbReference type="Proteomes" id="UP001488838"/>
    </source>
</evidence>
<dbReference type="EMBL" id="JBBHLL010000066">
    <property type="protein sequence ID" value="KAK7821270.1"/>
    <property type="molecule type" value="Genomic_DNA"/>
</dbReference>
<reference evidence="1 2" key="1">
    <citation type="journal article" date="2023" name="bioRxiv">
        <title>Conserved and derived expression patterns and positive selection on dental genes reveal complex evolutionary context of ever-growing rodent molars.</title>
        <authorList>
            <person name="Calamari Z.T."/>
            <person name="Song A."/>
            <person name="Cohen E."/>
            <person name="Akter M."/>
            <person name="Roy R.D."/>
            <person name="Hallikas O."/>
            <person name="Christensen M.M."/>
            <person name="Li P."/>
            <person name="Marangoni P."/>
            <person name="Jernvall J."/>
            <person name="Klein O.D."/>
        </authorList>
    </citation>
    <scope>NUCLEOTIDE SEQUENCE [LARGE SCALE GENOMIC DNA]</scope>
    <source>
        <strain evidence="1">V071</strain>
    </source>
</reference>
<sequence>MRKISSSSHYHGQMLQLCSKQEVPARKKSTSKDNLKGSHIDVEDQELQALELADEVHGFVFYSPHHAPRSTYMQSIPCAGTCRSSDPAVGGEAVDLLAQADKTHMSRIQTLVVEVQLKTQSHSSNWRQQKLPEAEPESDPDRLLCSSKVPGPLPSTPSFALELTNQGQSGLFLIDLFHSHSSYRSRKVSIRTDWIVKIQYIQRKQVPVSLSMAFQKDSGPATFRESGWITSSFSRSPTGLGRSGFPALWEVPVPSPSLQVQEGHLSPWRYNKHSESSPHLSIVKEDSRKEAVAGYTSSLNNQSEEPEDWGVCLNYNLRPTRKQARENDIFIISSKNELLVITVTREKEGVVFDGWEGCCKITGEKQTKEITTGNKVDSRYLVKHVENSSAQSLAGRDHFQLSGELRCSGEGSSPPRTPRTFEISELVHWLSVASPIHPAASAFLNLADVSRFSAAKGIYSHHKRCSSFEVHDFMNNQLPHRKPMIVDGLYHRKLQQGKCKKAFDYCTLQAEVQVLSIVSSNALEINALGSMEFMLLPGAPGSERSEELVVLAHYLQITEPFREELPPEQEEEVEKMTSIINGPDSVKAEDKLSSVFSAYLSSALSTSFLSGNTVVGYAKALDGTASLVEADYQKSNSKVKVQEGECPNRLDLQNPVYAEETGPSIIVNGFSERLRASHSERIRPNSENLLSHKGSAQRILNLQDILQDIKLIYLMHDIMLKDWEQELAARLEDDYFGNTVDKRVKKDQIWRGKRKDVITVLQLKLILPKDKPVSQAVKFFTALTRLKEFKIFFSDTGCSERAEPNSLRSCAFKERGRVAKEAEER</sequence>
<name>A0AAW0J3D3_MYOGA</name>
<comment type="caution">
    <text evidence="1">The sequence shown here is derived from an EMBL/GenBank/DDBJ whole genome shotgun (WGS) entry which is preliminary data.</text>
</comment>
<dbReference type="Proteomes" id="UP001488838">
    <property type="component" value="Unassembled WGS sequence"/>
</dbReference>
<accession>A0AAW0J3D3</accession>
<organism evidence="1 2">
    <name type="scientific">Myodes glareolus</name>
    <name type="common">Bank vole</name>
    <name type="synonym">Clethrionomys glareolus</name>
    <dbReference type="NCBI Taxonomy" id="447135"/>
    <lineage>
        <taxon>Eukaryota</taxon>
        <taxon>Metazoa</taxon>
        <taxon>Chordata</taxon>
        <taxon>Craniata</taxon>
        <taxon>Vertebrata</taxon>
        <taxon>Euteleostomi</taxon>
        <taxon>Mammalia</taxon>
        <taxon>Eutheria</taxon>
        <taxon>Euarchontoglires</taxon>
        <taxon>Glires</taxon>
        <taxon>Rodentia</taxon>
        <taxon>Myomorpha</taxon>
        <taxon>Muroidea</taxon>
        <taxon>Cricetidae</taxon>
        <taxon>Arvicolinae</taxon>
        <taxon>Myodes</taxon>
    </lineage>
</organism>
<gene>
    <name evidence="1" type="ORF">U0070_000216</name>
</gene>
<protein>
    <submittedName>
        <fullName evidence="1">Uncharacterized protein</fullName>
    </submittedName>
</protein>
<keyword evidence="2" id="KW-1185">Reference proteome</keyword>
<evidence type="ECO:0000313" key="1">
    <source>
        <dbReference type="EMBL" id="KAK7821270.1"/>
    </source>
</evidence>
<dbReference type="AlphaFoldDB" id="A0AAW0J3D3"/>